<evidence type="ECO:0000256" key="1">
    <source>
        <dbReference type="SAM" id="MobiDB-lite"/>
    </source>
</evidence>
<evidence type="ECO:0000313" key="3">
    <source>
        <dbReference type="Proteomes" id="UP001221142"/>
    </source>
</evidence>
<name>A0AAD7CAY1_9AGAR</name>
<gene>
    <name evidence="2" type="ORF">FB45DRAFT_863184</name>
</gene>
<sequence>MLAVAGASSAAAGGLGSCFFAGVALVDDWIVDRQCIVLEQRAIFQKNATVERRRWWQEARGPINAVQLGSNSEASHNQKNGIQRPHFGSRCTKAKSTNAAVSSIPMEAKEWLVGSENEILCFAGLWRRDEF</sequence>
<reference evidence="2" key="1">
    <citation type="submission" date="2023-03" db="EMBL/GenBank/DDBJ databases">
        <title>Massive genome expansion in bonnet fungi (Mycena s.s.) driven by repeated elements and novel gene families across ecological guilds.</title>
        <authorList>
            <consortium name="Lawrence Berkeley National Laboratory"/>
            <person name="Harder C.B."/>
            <person name="Miyauchi S."/>
            <person name="Viragh M."/>
            <person name="Kuo A."/>
            <person name="Thoen E."/>
            <person name="Andreopoulos B."/>
            <person name="Lu D."/>
            <person name="Skrede I."/>
            <person name="Drula E."/>
            <person name="Henrissat B."/>
            <person name="Morin E."/>
            <person name="Kohler A."/>
            <person name="Barry K."/>
            <person name="LaButti K."/>
            <person name="Morin E."/>
            <person name="Salamov A."/>
            <person name="Lipzen A."/>
            <person name="Mereny Z."/>
            <person name="Hegedus B."/>
            <person name="Baldrian P."/>
            <person name="Stursova M."/>
            <person name="Weitz H."/>
            <person name="Taylor A."/>
            <person name="Grigoriev I.V."/>
            <person name="Nagy L.G."/>
            <person name="Martin F."/>
            <person name="Kauserud H."/>
        </authorList>
    </citation>
    <scope>NUCLEOTIDE SEQUENCE</scope>
    <source>
        <strain evidence="2">9284</strain>
    </source>
</reference>
<evidence type="ECO:0000313" key="2">
    <source>
        <dbReference type="EMBL" id="KAJ7642132.1"/>
    </source>
</evidence>
<accession>A0AAD7CAY1</accession>
<feature type="compositionally biased region" description="Polar residues" evidence="1">
    <location>
        <begin position="68"/>
        <end position="81"/>
    </location>
</feature>
<organism evidence="2 3">
    <name type="scientific">Roridomyces roridus</name>
    <dbReference type="NCBI Taxonomy" id="1738132"/>
    <lineage>
        <taxon>Eukaryota</taxon>
        <taxon>Fungi</taxon>
        <taxon>Dikarya</taxon>
        <taxon>Basidiomycota</taxon>
        <taxon>Agaricomycotina</taxon>
        <taxon>Agaricomycetes</taxon>
        <taxon>Agaricomycetidae</taxon>
        <taxon>Agaricales</taxon>
        <taxon>Marasmiineae</taxon>
        <taxon>Mycenaceae</taxon>
        <taxon>Roridomyces</taxon>
    </lineage>
</organism>
<comment type="caution">
    <text evidence="2">The sequence shown here is derived from an EMBL/GenBank/DDBJ whole genome shotgun (WGS) entry which is preliminary data.</text>
</comment>
<dbReference type="EMBL" id="JARKIF010000004">
    <property type="protein sequence ID" value="KAJ7642132.1"/>
    <property type="molecule type" value="Genomic_DNA"/>
</dbReference>
<proteinExistence type="predicted"/>
<keyword evidence="3" id="KW-1185">Reference proteome</keyword>
<protein>
    <submittedName>
        <fullName evidence="2">Uncharacterized protein</fullName>
    </submittedName>
</protein>
<dbReference type="AlphaFoldDB" id="A0AAD7CAY1"/>
<dbReference type="Proteomes" id="UP001221142">
    <property type="component" value="Unassembled WGS sequence"/>
</dbReference>
<feature type="region of interest" description="Disordered" evidence="1">
    <location>
        <begin position="68"/>
        <end position="88"/>
    </location>
</feature>